<proteinExistence type="predicted"/>
<sequence>MPNNNQIDGHAEPMDLDDDPIMTVRQYKALPREQAERFLTLWMERQVDKVWADSQMARLRRQLMVSAMGVY</sequence>
<accession>A0A6C0DRF0</accession>
<dbReference type="EMBL" id="MN739658">
    <property type="protein sequence ID" value="QHT18519.1"/>
    <property type="molecule type" value="Genomic_DNA"/>
</dbReference>
<protein>
    <submittedName>
        <fullName evidence="1">Uncharacterized protein</fullName>
    </submittedName>
</protein>
<reference evidence="1" key="1">
    <citation type="journal article" date="2020" name="Nature">
        <title>Giant virus diversity and host interactions through global metagenomics.</title>
        <authorList>
            <person name="Schulz F."/>
            <person name="Roux S."/>
            <person name="Paez-Espino D."/>
            <person name="Jungbluth S."/>
            <person name="Walsh D.A."/>
            <person name="Denef V.J."/>
            <person name="McMahon K.D."/>
            <person name="Konstantinidis K.T."/>
            <person name="Eloe-Fadrosh E.A."/>
            <person name="Kyrpides N.C."/>
            <person name="Woyke T."/>
        </authorList>
    </citation>
    <scope>NUCLEOTIDE SEQUENCE</scope>
    <source>
        <strain evidence="1">GVMAG-M-3300023174-47</strain>
    </source>
</reference>
<organism evidence="1">
    <name type="scientific">viral metagenome</name>
    <dbReference type="NCBI Taxonomy" id="1070528"/>
    <lineage>
        <taxon>unclassified sequences</taxon>
        <taxon>metagenomes</taxon>
        <taxon>organismal metagenomes</taxon>
    </lineage>
</organism>
<dbReference type="AlphaFoldDB" id="A0A6C0DRF0"/>
<evidence type="ECO:0000313" key="1">
    <source>
        <dbReference type="EMBL" id="QHT18519.1"/>
    </source>
</evidence>
<name>A0A6C0DRF0_9ZZZZ</name>